<dbReference type="GO" id="GO:0003677">
    <property type="term" value="F:DNA binding"/>
    <property type="evidence" value="ECO:0007669"/>
    <property type="project" value="InterPro"/>
</dbReference>
<organism evidence="2 3">
    <name type="scientific">Candidatus Parvarchaeum acidiphilum ARMAN-4</name>
    <dbReference type="NCBI Taxonomy" id="662760"/>
    <lineage>
        <taxon>Archaea</taxon>
        <taxon>Candidatus Parvarchaeota</taxon>
        <taxon>Candidatus Parvarchaeum</taxon>
    </lineage>
</organism>
<dbReference type="Gene3D" id="1.10.260.40">
    <property type="entry name" value="lambda repressor-like DNA-binding domains"/>
    <property type="match status" value="1"/>
</dbReference>
<feature type="domain" description="HTH cro/C1-type" evidence="1">
    <location>
        <begin position="64"/>
        <end position="118"/>
    </location>
</feature>
<dbReference type="Proteomes" id="UP000009375">
    <property type="component" value="Unassembled WGS sequence"/>
</dbReference>
<reference evidence="2 3" key="1">
    <citation type="journal article" date="2010" name="Proc. Natl. Acad. Sci. U.S.A.">
        <title>Enigmatic, ultrasmall, uncultivated Archaea.</title>
        <authorList>
            <person name="Baker B.J."/>
            <person name="Comolli L.R."/>
            <person name="Dick G.J."/>
            <person name="Hauser L.J."/>
            <person name="Hyatt D."/>
            <person name="Dill B.D."/>
            <person name="Land M.L."/>
            <person name="Verberkmoes N.C."/>
            <person name="Hettich R.L."/>
            <person name="Banfield J.F."/>
        </authorList>
    </citation>
    <scope>NUCLEOTIDE SEQUENCE [LARGE SCALE GENOMIC DNA]</scope>
</reference>
<accession>D2EFR1</accession>
<dbReference type="EMBL" id="GG730049">
    <property type="protein sequence ID" value="EEZ92754.1"/>
    <property type="molecule type" value="Genomic_DNA"/>
</dbReference>
<evidence type="ECO:0000259" key="1">
    <source>
        <dbReference type="PROSITE" id="PS50943"/>
    </source>
</evidence>
<sequence>MNCEICGAFEENLLKVEVEGALMNLCKSCSKYGKVIEFNTSTNNKQLKQYKSERQLKYNYLEVMKNALEEKKLSINEVANNLKCSPKDLKKIFLGDILPDNDITAKIEKVLNISLYELDYVSDVNSAIDSNKLSFGDVVDIKRIKK</sequence>
<dbReference type="InterPro" id="IPR058562">
    <property type="entry name" value="MJ0586_N"/>
</dbReference>
<dbReference type="InterPro" id="IPR001387">
    <property type="entry name" value="Cro/C1-type_HTH"/>
</dbReference>
<dbReference type="SMART" id="SM00530">
    <property type="entry name" value="HTH_XRE"/>
    <property type="match status" value="1"/>
</dbReference>
<proteinExistence type="predicted"/>
<gene>
    <name evidence="2" type="ORF">BJBARM4_0586</name>
</gene>
<evidence type="ECO:0000313" key="3">
    <source>
        <dbReference type="Proteomes" id="UP000009375"/>
    </source>
</evidence>
<evidence type="ECO:0000313" key="2">
    <source>
        <dbReference type="EMBL" id="EEZ92754.1"/>
    </source>
</evidence>
<dbReference type="Pfam" id="PF26602">
    <property type="entry name" value="HVO_2718_N"/>
    <property type="match status" value="1"/>
</dbReference>
<dbReference type="AlphaFoldDB" id="D2EFR1"/>
<dbReference type="SUPFAM" id="SSF47413">
    <property type="entry name" value="lambda repressor-like DNA-binding domains"/>
    <property type="match status" value="1"/>
</dbReference>
<dbReference type="InterPro" id="IPR010982">
    <property type="entry name" value="Lambda_DNA-bd_dom_sf"/>
</dbReference>
<protein>
    <submittedName>
        <fullName evidence="2">Transcriptional regulator, XRE family</fullName>
    </submittedName>
</protein>
<name>D2EFR1_PARA4</name>
<dbReference type="PROSITE" id="PS50943">
    <property type="entry name" value="HTH_CROC1"/>
    <property type="match status" value="1"/>
</dbReference>